<dbReference type="GO" id="GO:0046992">
    <property type="term" value="F:oxidoreductase activity, acting on X-H and Y-H to form an X-Y bond"/>
    <property type="evidence" value="ECO:0007669"/>
    <property type="project" value="UniProtKB-UniRule"/>
</dbReference>
<dbReference type="InterPro" id="IPR022431">
    <property type="entry name" value="Cyclic_DHFL_synthase_mqnC"/>
</dbReference>
<keyword evidence="2 6" id="KW-0949">S-adenosyl-L-methionine</keyword>
<comment type="caution">
    <text evidence="10">The sequence shown here is derived from an EMBL/GenBank/DDBJ whole genome shotgun (WGS) entry which is preliminary data.</text>
</comment>
<evidence type="ECO:0000256" key="5">
    <source>
        <dbReference type="ARBA" id="ARBA00023014"/>
    </source>
</evidence>
<evidence type="ECO:0000313" key="11">
    <source>
        <dbReference type="Proteomes" id="UP000032534"/>
    </source>
</evidence>
<dbReference type="InterPro" id="IPR034405">
    <property type="entry name" value="F420"/>
</dbReference>
<dbReference type="Pfam" id="PF04055">
    <property type="entry name" value="Radical_SAM"/>
    <property type="match status" value="1"/>
</dbReference>
<feature type="binding site" evidence="6 7">
    <location>
        <position position="69"/>
    </location>
    <ligand>
        <name>[4Fe-4S] cluster</name>
        <dbReference type="ChEBI" id="CHEBI:49883"/>
        <note>4Fe-4S-S-AdoMet</note>
    </ligand>
</feature>
<comment type="function">
    <text evidence="6">Radical SAM enzyme that catalyzes the cyclization of dehypoxanthine futalosine (DHFL) into cyclic dehypoxanthine futalosine (CDHFL), a step in the biosynthesis of menaquinone (MK, vitamin K2).</text>
</comment>
<dbReference type="PROSITE" id="PS51918">
    <property type="entry name" value="RADICAL_SAM"/>
    <property type="match status" value="1"/>
</dbReference>
<keyword evidence="3 6" id="KW-0479">Metal-binding</keyword>
<proteinExistence type="inferred from homology"/>
<dbReference type="SFLD" id="SFLDG01064">
    <property type="entry name" value="F420__menaquinone_cofactor_bio"/>
    <property type="match status" value="1"/>
</dbReference>
<comment type="catalytic activity">
    <reaction evidence="6">
        <text>dehypoxanthine futalosine + S-adenosyl-L-methionine = cyclic dehypoxanthinylfutalosinate + 5'-deoxyadenosine + L-methionine + H(+)</text>
        <dbReference type="Rhea" id="RHEA:33083"/>
        <dbReference type="ChEBI" id="CHEBI:15378"/>
        <dbReference type="ChEBI" id="CHEBI:17319"/>
        <dbReference type="ChEBI" id="CHEBI:57844"/>
        <dbReference type="ChEBI" id="CHEBI:58864"/>
        <dbReference type="ChEBI" id="CHEBI:59789"/>
        <dbReference type="ChEBI" id="CHEBI:64270"/>
        <dbReference type="EC" id="1.21.98.1"/>
    </reaction>
</comment>
<dbReference type="CDD" id="cd01335">
    <property type="entry name" value="Radical_SAM"/>
    <property type="match status" value="1"/>
</dbReference>
<evidence type="ECO:0000259" key="9">
    <source>
        <dbReference type="PROSITE" id="PS51918"/>
    </source>
</evidence>
<dbReference type="InterPro" id="IPR013785">
    <property type="entry name" value="Aldolase_TIM"/>
</dbReference>
<feature type="binding site" evidence="8">
    <location>
        <position position="295"/>
    </location>
    <ligand>
        <name>(3R)-3-methyl-D-ornithine</name>
        <dbReference type="ChEBI" id="CHEBI:64642"/>
    </ligand>
</feature>
<dbReference type="PATRIC" id="fig|159743.3.peg.3996"/>
<feature type="binding site" evidence="6 7">
    <location>
        <position position="65"/>
    </location>
    <ligand>
        <name>[4Fe-4S] cluster</name>
        <dbReference type="ChEBI" id="CHEBI:49883"/>
        <note>4Fe-4S-S-AdoMet</note>
    </ligand>
</feature>
<dbReference type="SFLD" id="SFLDF00342">
    <property type="entry name" value="cyclic_dehypoxanthine_futalosi"/>
    <property type="match status" value="1"/>
</dbReference>
<dbReference type="GO" id="GO:0051539">
    <property type="term" value="F:4 iron, 4 sulfur cluster binding"/>
    <property type="evidence" value="ECO:0007669"/>
    <property type="project" value="UniProtKB-KW"/>
</dbReference>
<keyword evidence="11" id="KW-1185">Reference proteome</keyword>
<dbReference type="PANTHER" id="PTHR43076">
    <property type="entry name" value="FO SYNTHASE (COFH)"/>
    <property type="match status" value="1"/>
</dbReference>
<dbReference type="InterPro" id="IPR006638">
    <property type="entry name" value="Elp3/MiaA/NifB-like_rSAM"/>
</dbReference>
<gene>
    <name evidence="6" type="primary">mqnC</name>
    <name evidence="10" type="ORF">QD47_17965</name>
</gene>
<dbReference type="PANTHER" id="PTHR43076:SF1">
    <property type="entry name" value="LIPOYL SYNTHASE 2"/>
    <property type="match status" value="1"/>
</dbReference>
<dbReference type="HAMAP" id="MF_00992">
    <property type="entry name" value="MqnC"/>
    <property type="match status" value="1"/>
</dbReference>
<dbReference type="RefSeq" id="WP_044647423.1">
    <property type="nucleotide sequence ID" value="NZ_JTHP01000039.1"/>
</dbReference>
<dbReference type="Gene3D" id="3.20.20.70">
    <property type="entry name" value="Aldolase class I"/>
    <property type="match status" value="1"/>
</dbReference>
<evidence type="ECO:0000256" key="3">
    <source>
        <dbReference type="ARBA" id="ARBA00022723"/>
    </source>
</evidence>
<dbReference type="InterPro" id="IPR058240">
    <property type="entry name" value="rSAM_sf"/>
</dbReference>
<keyword evidence="6" id="KW-0474">Menaquinone biosynthesis</keyword>
<feature type="binding site" evidence="8">
    <location>
        <position position="71"/>
    </location>
    <ligand>
        <name>S-adenosyl-L-methionine</name>
        <dbReference type="ChEBI" id="CHEBI:59789"/>
    </ligand>
</feature>
<dbReference type="SFLD" id="SFLDG01389">
    <property type="entry name" value="menaquinone_synthsis_involved"/>
    <property type="match status" value="1"/>
</dbReference>
<keyword evidence="6" id="KW-0560">Oxidoreductase</keyword>
<sequence>MSVIDHILDKALRGERLNLEDTVVLFESDEVEKIGHAANKVMNRMHPDPIKTFVIGRNINYTNVCDVYCRFCAFYRRPGSDEGYVLPDEVIFQKIKETQEVGGTEILMQGGVNPNLPFNYYTDLLKAIKERFPDITMHSFSPAEIHKMKEKSGLSMEDTIRAIHEAGLDSLPGGGGEILDDRTRRKISRLKGSWRDWMDVMQTAHKVGMNTTATMVIGFGELMEERALHLLRVRDAQDECIENKYDSEGFLAFIPWTFQPDNTNLKKERQTPEEYLKTVAISRLVLDNIKHIQSSWVTMGPEIGKKSLYYGCDDFGSTMIEENVVSAAGATYKVNIESILQLIRETGHVPAQRNTRYDIIRTFDGASSIEHDFIMQN</sequence>
<comment type="cofactor">
    <cofactor evidence="6 7">
        <name>[4Fe-4S] cluster</name>
        <dbReference type="ChEBI" id="CHEBI:49883"/>
    </cofactor>
    <text evidence="6 7">Binds 1 [4Fe-4S] cluster. The cluster is coordinated with 3 cysteines and an exchangeable S-adenosyl-L-methionine.</text>
</comment>
<dbReference type="SFLD" id="SFLDF00343">
    <property type="entry name" value="aminofutalosine_synthase_(mqnE"/>
    <property type="match status" value="1"/>
</dbReference>
<evidence type="ECO:0000256" key="8">
    <source>
        <dbReference type="PIRSR" id="PIRSR004762-2"/>
    </source>
</evidence>
<feature type="binding site" evidence="8">
    <location>
        <position position="141"/>
    </location>
    <ligand>
        <name>(3R)-3-methyl-D-ornithine</name>
        <dbReference type="ChEBI" id="CHEBI:64642"/>
    </ligand>
</feature>
<dbReference type="InterPro" id="IPR007197">
    <property type="entry name" value="rSAM"/>
</dbReference>
<feature type="binding site" evidence="8">
    <location>
        <position position="317"/>
    </location>
    <ligand>
        <name>(3R)-3-methyl-D-ornithine</name>
        <dbReference type="ChEBI" id="CHEBI:64642"/>
    </ligand>
</feature>
<dbReference type="NCBIfam" id="TIGR03699">
    <property type="entry name" value="menaquin_MqnC"/>
    <property type="match status" value="1"/>
</dbReference>
<dbReference type="AlphaFoldDB" id="A0A0D7WZR2"/>
<accession>A0A0D7WZR2</accession>
<keyword evidence="4 6" id="KW-0408">Iron</keyword>
<evidence type="ECO:0000256" key="7">
    <source>
        <dbReference type="PIRSR" id="PIRSR004762-1"/>
    </source>
</evidence>
<dbReference type="SFLD" id="SFLDS00029">
    <property type="entry name" value="Radical_SAM"/>
    <property type="match status" value="1"/>
</dbReference>
<dbReference type="Proteomes" id="UP000032534">
    <property type="component" value="Unassembled WGS sequence"/>
</dbReference>
<evidence type="ECO:0000256" key="1">
    <source>
        <dbReference type="ARBA" id="ARBA00022485"/>
    </source>
</evidence>
<comment type="pathway">
    <text evidence="6">Quinol/quinone metabolism; menaquinone biosynthesis.</text>
</comment>
<dbReference type="GO" id="GO:0016765">
    <property type="term" value="F:transferase activity, transferring alkyl or aryl (other than methyl) groups"/>
    <property type="evidence" value="ECO:0007669"/>
    <property type="project" value="InterPro"/>
</dbReference>
<reference evidence="10 11" key="1">
    <citation type="submission" date="2014-11" db="EMBL/GenBank/DDBJ databases">
        <title>Draft Genome Sequences of Paenibacillus polymyxa NRRL B-30509 and Paenibacillus terrae NRRL B-30644, Strains from a Poultry Environment that Produce Tridecaptin A and Paenicidins.</title>
        <authorList>
            <person name="van Belkum M.J."/>
            <person name="Lohans C.T."/>
            <person name="Vederas J.C."/>
        </authorList>
    </citation>
    <scope>NUCLEOTIDE SEQUENCE [LARGE SCALE GENOMIC DNA]</scope>
    <source>
        <strain evidence="10 11">NRRL B-30644</strain>
    </source>
</reference>
<protein>
    <recommendedName>
        <fullName evidence="6">Cyclic dehypoxanthine futalosine synthase</fullName>
        <shortName evidence="6">Cyclic DHFL synthase</shortName>
        <ecNumber evidence="6">1.21.98.1</ecNumber>
    </recommendedName>
    <alternativeName>
        <fullName evidence="6">Dehypoxanthine futalosine cyclase</fullName>
        <shortName evidence="6">DHFL cyclase</shortName>
    </alternativeName>
    <alternativeName>
        <fullName evidence="6">Menaquinone biosynthetic enzyme MqnC</fullName>
    </alternativeName>
</protein>
<dbReference type="SUPFAM" id="SSF102114">
    <property type="entry name" value="Radical SAM enzymes"/>
    <property type="match status" value="1"/>
</dbReference>
<evidence type="ECO:0000313" key="10">
    <source>
        <dbReference type="EMBL" id="KJD44213.1"/>
    </source>
</evidence>
<dbReference type="EC" id="1.21.98.1" evidence="6"/>
<dbReference type="NCBIfam" id="TIGR00423">
    <property type="entry name" value="CofH family radical SAM protein"/>
    <property type="match status" value="1"/>
</dbReference>
<dbReference type="InterPro" id="IPR020050">
    <property type="entry name" value="FO_synthase_su2"/>
</dbReference>
<organism evidence="10 11">
    <name type="scientific">Paenibacillus terrae</name>
    <dbReference type="NCBI Taxonomy" id="159743"/>
    <lineage>
        <taxon>Bacteria</taxon>
        <taxon>Bacillati</taxon>
        <taxon>Bacillota</taxon>
        <taxon>Bacilli</taxon>
        <taxon>Bacillales</taxon>
        <taxon>Paenibacillaceae</taxon>
        <taxon>Paenibacillus</taxon>
    </lineage>
</organism>
<dbReference type="OrthoDB" id="9802027at2"/>
<dbReference type="EMBL" id="JTHP01000039">
    <property type="protein sequence ID" value="KJD44213.1"/>
    <property type="molecule type" value="Genomic_DNA"/>
</dbReference>
<evidence type="ECO:0000256" key="4">
    <source>
        <dbReference type="ARBA" id="ARBA00023004"/>
    </source>
</evidence>
<dbReference type="UniPathway" id="UPA00079"/>
<dbReference type="InterPro" id="IPR045567">
    <property type="entry name" value="CofH/MnqC-like_C"/>
</dbReference>
<dbReference type="PIRSF" id="PIRSF004762">
    <property type="entry name" value="CHP00423"/>
    <property type="match status" value="1"/>
</dbReference>
<feature type="binding site" evidence="6 7">
    <location>
        <position position="72"/>
    </location>
    <ligand>
        <name>[4Fe-4S] cluster</name>
        <dbReference type="ChEBI" id="CHEBI:49883"/>
        <note>4Fe-4S-S-AdoMet</note>
    </ligand>
</feature>
<evidence type="ECO:0000256" key="2">
    <source>
        <dbReference type="ARBA" id="ARBA00022691"/>
    </source>
</evidence>
<feature type="domain" description="Radical SAM core" evidence="9">
    <location>
        <begin position="51"/>
        <end position="290"/>
    </location>
</feature>
<keyword evidence="1 6" id="KW-0004">4Fe-4S</keyword>
<evidence type="ECO:0000256" key="6">
    <source>
        <dbReference type="HAMAP-Rule" id="MF_00992"/>
    </source>
</evidence>
<feature type="binding site" evidence="8">
    <location>
        <position position="177"/>
    </location>
    <ligand>
        <name>S-adenosyl-L-methionine</name>
        <dbReference type="ChEBI" id="CHEBI:59789"/>
    </ligand>
</feature>
<keyword evidence="5 6" id="KW-0411">Iron-sulfur</keyword>
<dbReference type="Pfam" id="PF19288">
    <property type="entry name" value="CofH_C"/>
    <property type="match status" value="1"/>
</dbReference>
<dbReference type="GO" id="GO:0009234">
    <property type="term" value="P:menaquinone biosynthetic process"/>
    <property type="evidence" value="ECO:0007669"/>
    <property type="project" value="UniProtKB-UniRule"/>
</dbReference>
<dbReference type="GO" id="GO:0044689">
    <property type="term" value="F:7,8-didemethyl-8-hydroxy-5-deazariboflavin synthase activity"/>
    <property type="evidence" value="ECO:0007669"/>
    <property type="project" value="TreeGrafter"/>
</dbReference>
<dbReference type="GO" id="GO:0005506">
    <property type="term" value="F:iron ion binding"/>
    <property type="evidence" value="ECO:0007669"/>
    <property type="project" value="UniProtKB-UniRule"/>
</dbReference>
<name>A0A0D7WZR2_9BACL</name>
<dbReference type="SMART" id="SM00729">
    <property type="entry name" value="Elp3"/>
    <property type="match status" value="1"/>
</dbReference>
<comment type="similarity">
    <text evidence="6">Belongs to the radical SAM superfamily. MqnC family.</text>
</comment>